<gene>
    <name evidence="2" type="ORF">KI387_023464</name>
</gene>
<dbReference type="GO" id="GO:0005634">
    <property type="term" value="C:nucleus"/>
    <property type="evidence" value="ECO:0007669"/>
    <property type="project" value="InterPro"/>
</dbReference>
<evidence type="ECO:0000259" key="1">
    <source>
        <dbReference type="PROSITE" id="PS51297"/>
    </source>
</evidence>
<dbReference type="EMBL" id="JAHRHJ020000005">
    <property type="protein sequence ID" value="KAH9314837.1"/>
    <property type="molecule type" value="Genomic_DNA"/>
</dbReference>
<comment type="caution">
    <text evidence="2">The sequence shown here is derived from an EMBL/GenBank/DDBJ whole genome shotgun (WGS) entry which is preliminary data.</text>
</comment>
<feature type="domain" description="K-box" evidence="1">
    <location>
        <begin position="24"/>
        <end position="107"/>
    </location>
</feature>
<accession>A0AA38G1R4</accession>
<evidence type="ECO:0000313" key="2">
    <source>
        <dbReference type="EMBL" id="KAH9314837.1"/>
    </source>
</evidence>
<dbReference type="Proteomes" id="UP000824469">
    <property type="component" value="Unassembled WGS sequence"/>
</dbReference>
<dbReference type="Pfam" id="PF01486">
    <property type="entry name" value="K-box"/>
    <property type="match status" value="1"/>
</dbReference>
<keyword evidence="3" id="KW-1185">Reference proteome</keyword>
<protein>
    <recommendedName>
        <fullName evidence="1">K-box domain-containing protein</fullName>
    </recommendedName>
</protein>
<name>A0AA38G1R4_TAXCH</name>
<dbReference type="GO" id="GO:0003700">
    <property type="term" value="F:DNA-binding transcription factor activity"/>
    <property type="evidence" value="ECO:0007669"/>
    <property type="project" value="InterPro"/>
</dbReference>
<dbReference type="AlphaFoldDB" id="A0AA38G1R4"/>
<evidence type="ECO:0000313" key="3">
    <source>
        <dbReference type="Proteomes" id="UP000824469"/>
    </source>
</evidence>
<dbReference type="InterPro" id="IPR002487">
    <property type="entry name" value="TF_Kbox"/>
</dbReference>
<sequence>MNKITEKYQKLYGSTGHYKQSANVEMLRLEVENLRNKMTCLDKMCKHVIGKDLDLLPFKKLQHLEKKSNLGARKIRSRKDKISLEHIGSLKEKQLSLEEENANLRKE</sequence>
<organism evidence="2 3">
    <name type="scientific">Taxus chinensis</name>
    <name type="common">Chinese yew</name>
    <name type="synonym">Taxus wallichiana var. chinensis</name>
    <dbReference type="NCBI Taxonomy" id="29808"/>
    <lineage>
        <taxon>Eukaryota</taxon>
        <taxon>Viridiplantae</taxon>
        <taxon>Streptophyta</taxon>
        <taxon>Embryophyta</taxon>
        <taxon>Tracheophyta</taxon>
        <taxon>Spermatophyta</taxon>
        <taxon>Pinopsida</taxon>
        <taxon>Pinidae</taxon>
        <taxon>Conifers II</taxon>
        <taxon>Cupressales</taxon>
        <taxon>Taxaceae</taxon>
        <taxon>Taxus</taxon>
    </lineage>
</organism>
<dbReference type="PROSITE" id="PS51297">
    <property type="entry name" value="K_BOX"/>
    <property type="match status" value="1"/>
</dbReference>
<feature type="non-terminal residue" evidence="2">
    <location>
        <position position="107"/>
    </location>
</feature>
<proteinExistence type="predicted"/>
<reference evidence="2 3" key="1">
    <citation type="journal article" date="2021" name="Nat. Plants">
        <title>The Taxus genome provides insights into paclitaxel biosynthesis.</title>
        <authorList>
            <person name="Xiong X."/>
            <person name="Gou J."/>
            <person name="Liao Q."/>
            <person name="Li Y."/>
            <person name="Zhou Q."/>
            <person name="Bi G."/>
            <person name="Li C."/>
            <person name="Du R."/>
            <person name="Wang X."/>
            <person name="Sun T."/>
            <person name="Guo L."/>
            <person name="Liang H."/>
            <person name="Lu P."/>
            <person name="Wu Y."/>
            <person name="Zhang Z."/>
            <person name="Ro D.K."/>
            <person name="Shang Y."/>
            <person name="Huang S."/>
            <person name="Yan J."/>
        </authorList>
    </citation>
    <scope>NUCLEOTIDE SEQUENCE [LARGE SCALE GENOMIC DNA]</scope>
    <source>
        <strain evidence="2">Ta-2019</strain>
    </source>
</reference>